<dbReference type="RefSeq" id="WP_184615294.1">
    <property type="nucleotide sequence ID" value="NZ_BOOS01000031.1"/>
</dbReference>
<comment type="caution">
    <text evidence="3">The sequence shown here is derived from an EMBL/GenBank/DDBJ whole genome shotgun (WGS) entry which is preliminary data.</text>
</comment>
<keyword evidence="1" id="KW-1133">Transmembrane helix</keyword>
<sequence length="192" mass="19181">MSRIDAATARSLIASDPGVRVLDVRTPGEFASAHIAGAVNLPLDQAGARLRDAVAGVDGRVLLVCQSGVRAERARSALGDAGPAGVAVLDGGMNAWTASGGAVERGRARWALERQVRLVAGSVVLASVVASLWIPAAAAVAALIGAGLAVAALTDTCAMGMLLAKLPYNRAGGVDVEAAIARLRQGPSEAGA</sequence>
<feature type="domain" description="Rhodanese" evidence="2">
    <location>
        <begin position="15"/>
        <end position="105"/>
    </location>
</feature>
<dbReference type="InterPro" id="IPR052367">
    <property type="entry name" value="Thiosulfate_ST/Rhodanese-like"/>
</dbReference>
<dbReference type="GO" id="GO:0016740">
    <property type="term" value="F:transferase activity"/>
    <property type="evidence" value="ECO:0007669"/>
    <property type="project" value="UniProtKB-KW"/>
</dbReference>
<dbReference type="Pfam" id="PF00581">
    <property type="entry name" value="Rhodanese"/>
    <property type="match status" value="1"/>
</dbReference>
<gene>
    <name evidence="3" type="ORF">BJ981_005575</name>
</gene>
<dbReference type="InterPro" id="IPR001763">
    <property type="entry name" value="Rhodanese-like_dom"/>
</dbReference>
<feature type="transmembrane region" description="Helical" evidence="1">
    <location>
        <begin position="140"/>
        <end position="164"/>
    </location>
</feature>
<dbReference type="AlphaFoldDB" id="A0A7W8Z9K3"/>
<keyword evidence="1" id="KW-0812">Transmembrane</keyword>
<name>A0A7W8Z9K3_9ACTN</name>
<dbReference type="PANTHER" id="PTHR45431">
    <property type="entry name" value="RHODANESE-LIKE DOMAIN-CONTAINING PROTEIN 15, CHLOROPLASTIC"/>
    <property type="match status" value="1"/>
</dbReference>
<keyword evidence="3" id="KW-0808">Transferase</keyword>
<dbReference type="Gene3D" id="6.10.140.1340">
    <property type="match status" value="1"/>
</dbReference>
<dbReference type="PROSITE" id="PS50206">
    <property type="entry name" value="RHODANESE_3"/>
    <property type="match status" value="1"/>
</dbReference>
<dbReference type="CDD" id="cd00158">
    <property type="entry name" value="RHOD"/>
    <property type="match status" value="1"/>
</dbReference>
<dbReference type="Pfam" id="PF11127">
    <property type="entry name" value="YgaP-like_TM"/>
    <property type="match status" value="1"/>
</dbReference>
<dbReference type="InterPro" id="IPR036873">
    <property type="entry name" value="Rhodanese-like_dom_sf"/>
</dbReference>
<reference evidence="3 4" key="1">
    <citation type="submission" date="2020-08" db="EMBL/GenBank/DDBJ databases">
        <title>Sequencing the genomes of 1000 actinobacteria strains.</title>
        <authorList>
            <person name="Klenk H.-P."/>
        </authorList>
    </citation>
    <scope>NUCLEOTIDE SEQUENCE [LARGE SCALE GENOMIC DNA]</scope>
    <source>
        <strain evidence="3 4">DSM 45790</strain>
    </source>
</reference>
<keyword evidence="1" id="KW-0472">Membrane</keyword>
<keyword evidence="4" id="KW-1185">Reference proteome</keyword>
<organism evidence="3 4">
    <name type="scientific">Sphaerisporangium krabiense</name>
    <dbReference type="NCBI Taxonomy" id="763782"/>
    <lineage>
        <taxon>Bacteria</taxon>
        <taxon>Bacillati</taxon>
        <taxon>Actinomycetota</taxon>
        <taxon>Actinomycetes</taxon>
        <taxon>Streptosporangiales</taxon>
        <taxon>Streptosporangiaceae</taxon>
        <taxon>Sphaerisporangium</taxon>
    </lineage>
</organism>
<evidence type="ECO:0000256" key="1">
    <source>
        <dbReference type="SAM" id="Phobius"/>
    </source>
</evidence>
<feature type="transmembrane region" description="Helical" evidence="1">
    <location>
        <begin position="116"/>
        <end position="134"/>
    </location>
</feature>
<evidence type="ECO:0000313" key="3">
    <source>
        <dbReference type="EMBL" id="MBB5629876.1"/>
    </source>
</evidence>
<evidence type="ECO:0000259" key="2">
    <source>
        <dbReference type="PROSITE" id="PS50206"/>
    </source>
</evidence>
<proteinExistence type="predicted"/>
<dbReference type="Proteomes" id="UP000588112">
    <property type="component" value="Unassembled WGS sequence"/>
</dbReference>
<dbReference type="SMART" id="SM00450">
    <property type="entry name" value="RHOD"/>
    <property type="match status" value="1"/>
</dbReference>
<dbReference type="Gene3D" id="3.40.250.10">
    <property type="entry name" value="Rhodanese-like domain"/>
    <property type="match status" value="1"/>
</dbReference>
<dbReference type="InterPro" id="IPR021309">
    <property type="entry name" value="YgaP-like_TM"/>
</dbReference>
<evidence type="ECO:0000313" key="4">
    <source>
        <dbReference type="Proteomes" id="UP000588112"/>
    </source>
</evidence>
<protein>
    <submittedName>
        <fullName evidence="3">Rhodanese-related sulfurtransferase</fullName>
    </submittedName>
</protein>
<accession>A0A7W8Z9K3</accession>
<dbReference type="SUPFAM" id="SSF52821">
    <property type="entry name" value="Rhodanese/Cell cycle control phosphatase"/>
    <property type="match status" value="1"/>
</dbReference>
<dbReference type="PANTHER" id="PTHR45431:SF3">
    <property type="entry name" value="RHODANESE-LIKE DOMAIN-CONTAINING PROTEIN 15, CHLOROPLASTIC"/>
    <property type="match status" value="1"/>
</dbReference>
<dbReference type="EMBL" id="JACHBR010000001">
    <property type="protein sequence ID" value="MBB5629876.1"/>
    <property type="molecule type" value="Genomic_DNA"/>
</dbReference>